<comment type="caution">
    <text evidence="3">The sequence shown here is derived from an EMBL/GenBank/DDBJ whole genome shotgun (WGS) entry which is preliminary data.</text>
</comment>
<evidence type="ECO:0000313" key="3">
    <source>
        <dbReference type="EMBL" id="KAG7390176.1"/>
    </source>
</evidence>
<dbReference type="InterPro" id="IPR023801">
    <property type="entry name" value="His_deacetylse_dom"/>
</dbReference>
<dbReference type="OrthoDB" id="73273at2759"/>
<dbReference type="GO" id="GO:0004407">
    <property type="term" value="F:histone deacetylase activity"/>
    <property type="evidence" value="ECO:0007669"/>
    <property type="project" value="TreeGrafter"/>
</dbReference>
<dbReference type="GO" id="GO:0040029">
    <property type="term" value="P:epigenetic regulation of gene expression"/>
    <property type="evidence" value="ECO:0007669"/>
    <property type="project" value="TreeGrafter"/>
</dbReference>
<evidence type="ECO:0000313" key="4">
    <source>
        <dbReference type="Proteomes" id="UP000694044"/>
    </source>
</evidence>
<protein>
    <submittedName>
        <fullName evidence="3">Histone deacetylase 8</fullName>
    </submittedName>
</protein>
<dbReference type="EMBL" id="JAGDFM010000035">
    <property type="protein sequence ID" value="KAG7390176.1"/>
    <property type="molecule type" value="Genomic_DNA"/>
</dbReference>
<keyword evidence="4" id="KW-1185">Reference proteome</keyword>
<accession>A0A8T1WA38</accession>
<feature type="domain" description="Histone deacetylase" evidence="2">
    <location>
        <begin position="20"/>
        <end position="115"/>
    </location>
</feature>
<evidence type="ECO:0000259" key="2">
    <source>
        <dbReference type="Pfam" id="PF00850"/>
    </source>
</evidence>
<name>A0A8T1WA38_9STRA</name>
<dbReference type="PANTHER" id="PTHR10625:SF10">
    <property type="entry name" value="HISTONE DEACETYLASE HDAC1"/>
    <property type="match status" value="1"/>
</dbReference>
<dbReference type="PANTHER" id="PTHR10625">
    <property type="entry name" value="HISTONE DEACETYLASE HDAC1-RELATED"/>
    <property type="match status" value="1"/>
</dbReference>
<dbReference type="GO" id="GO:0005634">
    <property type="term" value="C:nucleus"/>
    <property type="evidence" value="ECO:0007669"/>
    <property type="project" value="TreeGrafter"/>
</dbReference>
<dbReference type="AlphaFoldDB" id="A0A8T1WA38"/>
<organism evidence="3 4">
    <name type="scientific">Phytophthora pseudosyringae</name>
    <dbReference type="NCBI Taxonomy" id="221518"/>
    <lineage>
        <taxon>Eukaryota</taxon>
        <taxon>Sar</taxon>
        <taxon>Stramenopiles</taxon>
        <taxon>Oomycota</taxon>
        <taxon>Peronosporomycetes</taxon>
        <taxon>Peronosporales</taxon>
        <taxon>Peronosporaceae</taxon>
        <taxon>Phytophthora</taxon>
    </lineage>
</organism>
<dbReference type="Pfam" id="PF00850">
    <property type="entry name" value="Hist_deacetyl"/>
    <property type="match status" value="1"/>
</dbReference>
<dbReference type="Proteomes" id="UP000694044">
    <property type="component" value="Unassembled WGS sequence"/>
</dbReference>
<gene>
    <name evidence="3" type="primary">HDAC8_3</name>
    <name evidence="3" type="ORF">PHYPSEUDO_008630</name>
</gene>
<reference evidence="3" key="1">
    <citation type="submission" date="2021-02" db="EMBL/GenBank/DDBJ databases">
        <authorList>
            <person name="Palmer J.M."/>
        </authorList>
    </citation>
    <scope>NUCLEOTIDE SEQUENCE</scope>
    <source>
        <strain evidence="3">SCRP734</strain>
    </source>
</reference>
<sequence>MKSPLRDEVLLLPPVAINLGRGRHHAMRSQASGFCYVNDVVLGIQRLVSKGRVKRVLVVDIDVHHGDGTQEAFYYSKKVTSISFHLREPAFFPGTGSDSEAGAGHPTSKAAPVPKHNIQAEVNDEGGCNSVDAC</sequence>
<feature type="region of interest" description="Disordered" evidence="1">
    <location>
        <begin position="93"/>
        <end position="114"/>
    </location>
</feature>
<proteinExistence type="predicted"/>
<evidence type="ECO:0000256" key="1">
    <source>
        <dbReference type="SAM" id="MobiDB-lite"/>
    </source>
</evidence>